<feature type="transmembrane region" description="Helical" evidence="17">
    <location>
        <begin position="57"/>
        <end position="80"/>
    </location>
</feature>
<organism evidence="18">
    <name type="scientific">Rena humilis</name>
    <name type="common">Western blind snake</name>
    <name type="synonym">Leptotyphlops humilis</name>
    <dbReference type="NCBI Taxonomy" id="711330"/>
    <lineage>
        <taxon>Eukaryota</taxon>
        <taxon>Metazoa</taxon>
        <taxon>Chordata</taxon>
        <taxon>Craniata</taxon>
        <taxon>Vertebrata</taxon>
        <taxon>Euteleostomi</taxon>
        <taxon>Lepidosauria</taxon>
        <taxon>Squamata</taxon>
        <taxon>Bifurcata</taxon>
        <taxon>Unidentata</taxon>
        <taxon>Episquamata</taxon>
        <taxon>Toxicofera</taxon>
        <taxon>Serpentes</taxon>
        <taxon>Typhlopoidea</taxon>
        <taxon>Leptotyphlopidae</taxon>
        <taxon>Rena</taxon>
    </lineage>
</organism>
<feature type="transmembrane region" description="Helical" evidence="17">
    <location>
        <begin position="24"/>
        <end position="45"/>
    </location>
</feature>
<geneLocation type="mitochondrion" evidence="18"/>
<evidence type="ECO:0000256" key="1">
    <source>
        <dbReference type="ARBA" id="ARBA00004225"/>
    </source>
</evidence>
<reference evidence="18" key="1">
    <citation type="journal article" date="1995" name="Mol. Biol. Evol.">
        <title>Variations in mitochondrial tRNA gene organization of reptiles as phylogenetic markers.</title>
        <authorList>
            <person name="Kumazawa Y."/>
            <person name="Nishida M."/>
        </authorList>
    </citation>
    <scope>NUCLEOTIDE SEQUENCE</scope>
</reference>
<reference evidence="18" key="5">
    <citation type="journal article" date="2004" name="DNA Res.">
        <title>Mitochondrial DNA sequences of five squamates: phylogenetic affiliation of snakes.</title>
        <authorList>
            <person name="Kumazawa Y."/>
        </authorList>
    </citation>
    <scope>NUCLEOTIDE SEQUENCE</scope>
</reference>
<dbReference type="Gene3D" id="1.10.287.3510">
    <property type="match status" value="1"/>
</dbReference>
<evidence type="ECO:0000256" key="6">
    <source>
        <dbReference type="ARBA" id="ARBA00022660"/>
    </source>
</evidence>
<accession>Q6I7X9</accession>
<comment type="catalytic activity">
    <reaction evidence="16">
        <text>a ubiquinone + NADH + 5 H(+)(in) = a ubiquinol + NAD(+) + 4 H(+)(out)</text>
        <dbReference type="Rhea" id="RHEA:29091"/>
        <dbReference type="Rhea" id="RHEA-COMP:9565"/>
        <dbReference type="Rhea" id="RHEA-COMP:9566"/>
        <dbReference type="ChEBI" id="CHEBI:15378"/>
        <dbReference type="ChEBI" id="CHEBI:16389"/>
        <dbReference type="ChEBI" id="CHEBI:17976"/>
        <dbReference type="ChEBI" id="CHEBI:57540"/>
        <dbReference type="ChEBI" id="CHEBI:57945"/>
        <dbReference type="EC" id="7.1.1.2"/>
    </reaction>
    <physiologicalReaction direction="left-to-right" evidence="16">
        <dbReference type="Rhea" id="RHEA:29092"/>
    </physiologicalReaction>
</comment>
<evidence type="ECO:0000256" key="16">
    <source>
        <dbReference type="ARBA" id="ARBA00048769"/>
    </source>
</evidence>
<dbReference type="GO" id="GO:0008137">
    <property type="term" value="F:NADH dehydrogenase (ubiquinone) activity"/>
    <property type="evidence" value="ECO:0007669"/>
    <property type="project" value="UniProtKB-EC"/>
</dbReference>
<protein>
    <recommendedName>
        <fullName evidence="4 17">NADH-ubiquinone oxidoreductase chain 4L</fullName>
        <ecNumber evidence="3 17">7.1.1.2</ecNumber>
    </recommendedName>
</protein>
<dbReference type="GO" id="GO:0030964">
    <property type="term" value="C:NADH dehydrogenase complex"/>
    <property type="evidence" value="ECO:0007669"/>
    <property type="project" value="TreeGrafter"/>
</dbReference>
<dbReference type="GO" id="GO:0042773">
    <property type="term" value="P:ATP synthesis coupled electron transport"/>
    <property type="evidence" value="ECO:0007669"/>
    <property type="project" value="UniProtKB-UniRule"/>
</dbReference>
<dbReference type="InterPro" id="IPR001133">
    <property type="entry name" value="NADH_UbQ_OxRdtase_chain4L/K"/>
</dbReference>
<evidence type="ECO:0000256" key="2">
    <source>
        <dbReference type="ARBA" id="ARBA00010519"/>
    </source>
</evidence>
<dbReference type="RefSeq" id="YP_044760.1">
    <property type="nucleotide sequence ID" value="NC_005961.1"/>
</dbReference>
<evidence type="ECO:0000256" key="7">
    <source>
        <dbReference type="ARBA" id="ARBA00022692"/>
    </source>
</evidence>
<evidence type="ECO:0000256" key="5">
    <source>
        <dbReference type="ARBA" id="ARBA00022448"/>
    </source>
</evidence>
<dbReference type="InterPro" id="IPR039428">
    <property type="entry name" value="NUOK/Mnh_C1-like"/>
</dbReference>
<evidence type="ECO:0000313" key="18">
    <source>
        <dbReference type="EMBL" id="BAD24745.1"/>
    </source>
</evidence>
<keyword evidence="8 17" id="KW-1278">Translocase</keyword>
<evidence type="ECO:0000256" key="11">
    <source>
        <dbReference type="ARBA" id="ARBA00023027"/>
    </source>
</evidence>
<reference evidence="18" key="3">
    <citation type="journal article" date="1999" name="Mol. Biol. Evol.">
        <title>Complete mitochondrial DNA sequences of the green turtle and blue-tailed mole skink: statistical evidence for archosaurian affinity of turtles.</title>
        <authorList>
            <person name="Kumazawa Y."/>
            <person name="Nishida M."/>
        </authorList>
    </citation>
    <scope>NUCLEOTIDE SEQUENCE</scope>
</reference>
<sequence>MTTTQLTLTTIFILSMAGLSTQQAHFVSALLCIEATMLSIFISMITHAHNTHSMINMCSPTILLSLSACEAAIGLSLMIATMRTHGSDNLALLNLLKC</sequence>
<keyword evidence="12 17" id="KW-0830">Ubiquinone</keyword>
<dbReference type="Pfam" id="PF00420">
    <property type="entry name" value="Oxidored_q2"/>
    <property type="match status" value="1"/>
</dbReference>
<evidence type="ECO:0000256" key="4">
    <source>
        <dbReference type="ARBA" id="ARBA00016612"/>
    </source>
</evidence>
<dbReference type="GO" id="GO:0005743">
    <property type="term" value="C:mitochondrial inner membrane"/>
    <property type="evidence" value="ECO:0007669"/>
    <property type="project" value="UniProtKB-SubCell"/>
</dbReference>
<gene>
    <name evidence="18" type="primary">ND4L</name>
</gene>
<keyword evidence="13 17" id="KW-0496">Mitochondrion</keyword>
<dbReference type="PANTHER" id="PTHR11434:SF0">
    <property type="entry name" value="NADH-UBIQUINONE OXIDOREDUCTASE CHAIN 4L"/>
    <property type="match status" value="1"/>
</dbReference>
<evidence type="ECO:0000256" key="8">
    <source>
        <dbReference type="ARBA" id="ARBA00022967"/>
    </source>
</evidence>
<dbReference type="GeneID" id="2866194"/>
<dbReference type="CTD" id="4539"/>
<reference evidence="18" key="2">
    <citation type="journal article" date="1998" name="Genetics">
        <title>The complete nucleotide sequence of a snake (Dinodon semicarinatus) mitochondrial genome with two identical control regions.</title>
        <authorList>
            <person name="Kumazawa Y."/>
            <person name="Ota H."/>
            <person name="Nishida M."/>
            <person name="Ozawa T."/>
        </authorList>
    </citation>
    <scope>NUCLEOTIDE SEQUENCE</scope>
</reference>
<keyword evidence="6 17" id="KW-0679">Respiratory chain</keyword>
<dbReference type="EC" id="7.1.1.2" evidence="3 17"/>
<name>Q6I7X9_RENHU</name>
<evidence type="ECO:0000256" key="10">
    <source>
        <dbReference type="ARBA" id="ARBA00022989"/>
    </source>
</evidence>
<evidence type="ECO:0000256" key="12">
    <source>
        <dbReference type="ARBA" id="ARBA00023075"/>
    </source>
</evidence>
<keyword evidence="5 17" id="KW-0813">Transport</keyword>
<keyword evidence="11 17" id="KW-0520">NAD</keyword>
<dbReference type="EMBL" id="AB079597">
    <property type="protein sequence ID" value="BAD24745.1"/>
    <property type="molecule type" value="Genomic_DNA"/>
</dbReference>
<evidence type="ECO:0000256" key="3">
    <source>
        <dbReference type="ARBA" id="ARBA00012944"/>
    </source>
</evidence>
<evidence type="ECO:0000256" key="15">
    <source>
        <dbReference type="ARBA" id="ARBA00043911"/>
    </source>
</evidence>
<keyword evidence="7 17" id="KW-0812">Transmembrane</keyword>
<comment type="subcellular location">
    <subcellularLocation>
        <location evidence="17">Mitochondrion inner membrane</location>
        <topology evidence="17">Multi-pass membrane protein</topology>
    </subcellularLocation>
    <subcellularLocation>
        <location evidence="1">Mitochondrion membrane</location>
        <topology evidence="1">Multi-pass membrane protein</topology>
    </subcellularLocation>
</comment>
<proteinExistence type="inferred from homology"/>
<comment type="function">
    <text evidence="15">Core subunit of the mitochondrial membrane respiratory chain NADH dehydrogenase (Complex I) which catalyzes electron transfer from NADH through the respiratory chain, using ubiquinone as an electron acceptor. Part of the enzyme membrane arm which is embedded in the lipid bilayer and involved in proton translocation.</text>
</comment>
<dbReference type="GO" id="GO:0016651">
    <property type="term" value="F:oxidoreductase activity, acting on NAD(P)H"/>
    <property type="evidence" value="ECO:0007669"/>
    <property type="project" value="InterPro"/>
</dbReference>
<comment type="similarity">
    <text evidence="2 17">Belongs to the complex I subunit 4L family.</text>
</comment>
<evidence type="ECO:0000256" key="9">
    <source>
        <dbReference type="ARBA" id="ARBA00022982"/>
    </source>
</evidence>
<keyword evidence="10 17" id="KW-1133">Transmembrane helix</keyword>
<evidence type="ECO:0000256" key="17">
    <source>
        <dbReference type="RuleBase" id="RU004419"/>
    </source>
</evidence>
<evidence type="ECO:0000256" key="13">
    <source>
        <dbReference type="ARBA" id="ARBA00023128"/>
    </source>
</evidence>
<evidence type="ECO:0000256" key="14">
    <source>
        <dbReference type="ARBA" id="ARBA00023136"/>
    </source>
</evidence>
<keyword evidence="14 17" id="KW-0472">Membrane</keyword>
<dbReference type="AlphaFoldDB" id="Q6I7X9"/>
<reference evidence="18" key="4">
    <citation type="journal article" date="2004" name="DNA Res.">
        <title>Mitochondrial genome of the Komodo dragon: efficient sequencing method with reptile-oriented primers and novel gene rearrangements.</title>
        <authorList>
            <person name="Kumazawa Y."/>
            <person name="Endo H."/>
        </authorList>
    </citation>
    <scope>NUCLEOTIDE SEQUENCE</scope>
</reference>
<keyword evidence="9 17" id="KW-0249">Electron transport</keyword>
<keyword evidence="17" id="KW-0999">Mitochondrion inner membrane</keyword>
<dbReference type="PANTHER" id="PTHR11434">
    <property type="entry name" value="NADH-UBIQUINONE OXIDOREDUCTASE SUBUNIT ND4L"/>
    <property type="match status" value="1"/>
</dbReference>